<reference evidence="5" key="1">
    <citation type="journal article" date="2019" name="Int. J. Syst. Evol. Microbiol.">
        <title>The Global Catalogue of Microorganisms (GCM) 10K type strain sequencing project: providing services to taxonomists for standard genome sequencing and annotation.</title>
        <authorList>
            <consortium name="The Broad Institute Genomics Platform"/>
            <consortium name="The Broad Institute Genome Sequencing Center for Infectious Disease"/>
            <person name="Wu L."/>
            <person name="Ma J."/>
        </authorList>
    </citation>
    <scope>NUCLEOTIDE SEQUENCE [LARGE SCALE GENOMIC DNA]</scope>
    <source>
        <strain evidence="5">CCUG 62945</strain>
    </source>
</reference>
<dbReference type="HAMAP" id="MF_01440">
    <property type="entry name" value="CheD"/>
    <property type="match status" value="1"/>
</dbReference>
<organism evidence="4 5">
    <name type="scientific">Iodobacter arcticus</name>
    <dbReference type="NCBI Taxonomy" id="590593"/>
    <lineage>
        <taxon>Bacteria</taxon>
        <taxon>Pseudomonadati</taxon>
        <taxon>Pseudomonadota</taxon>
        <taxon>Betaproteobacteria</taxon>
        <taxon>Neisseriales</taxon>
        <taxon>Chitinibacteraceae</taxon>
        <taxon>Iodobacter</taxon>
    </lineage>
</organism>
<evidence type="ECO:0000256" key="1">
    <source>
        <dbReference type="ARBA" id="ARBA00022500"/>
    </source>
</evidence>
<comment type="catalytic activity">
    <reaction evidence="3">
        <text>L-glutaminyl-[protein] + H2O = L-glutamyl-[protein] + NH4(+)</text>
        <dbReference type="Rhea" id="RHEA:16441"/>
        <dbReference type="Rhea" id="RHEA-COMP:10207"/>
        <dbReference type="Rhea" id="RHEA-COMP:10208"/>
        <dbReference type="ChEBI" id="CHEBI:15377"/>
        <dbReference type="ChEBI" id="CHEBI:28938"/>
        <dbReference type="ChEBI" id="CHEBI:29973"/>
        <dbReference type="ChEBI" id="CHEBI:30011"/>
        <dbReference type="EC" id="3.5.1.44"/>
    </reaction>
</comment>
<dbReference type="EC" id="3.5.1.44" evidence="3"/>
<dbReference type="InterPro" id="IPR011324">
    <property type="entry name" value="Cytotoxic_necrot_fac-like_cat"/>
</dbReference>
<comment type="caution">
    <text evidence="4">The sequence shown here is derived from an EMBL/GenBank/DDBJ whole genome shotgun (WGS) entry which is preliminary data.</text>
</comment>
<dbReference type="CDD" id="cd16352">
    <property type="entry name" value="CheD"/>
    <property type="match status" value="1"/>
</dbReference>
<dbReference type="Gene3D" id="3.30.1330.200">
    <property type="match status" value="1"/>
</dbReference>
<accession>A0ABW2R086</accession>
<dbReference type="RefSeq" id="WP_380188881.1">
    <property type="nucleotide sequence ID" value="NZ_JBHTBQ010000033.1"/>
</dbReference>
<dbReference type="Pfam" id="PF03975">
    <property type="entry name" value="CheD"/>
    <property type="match status" value="1"/>
</dbReference>
<gene>
    <name evidence="3" type="primary">cheD</name>
    <name evidence="4" type="ORF">ACFQNF_15775</name>
</gene>
<dbReference type="EMBL" id="JBHTBQ010000033">
    <property type="protein sequence ID" value="MFC7421323.1"/>
    <property type="molecule type" value="Genomic_DNA"/>
</dbReference>
<name>A0ABW2R086_9NEIS</name>
<keyword evidence="5" id="KW-1185">Reference proteome</keyword>
<keyword evidence="1 3" id="KW-0145">Chemotaxis</keyword>
<dbReference type="InterPro" id="IPR038592">
    <property type="entry name" value="CheD-like_sf"/>
</dbReference>
<comment type="similarity">
    <text evidence="3">Belongs to the CheD family.</text>
</comment>
<protein>
    <recommendedName>
        <fullName evidence="3">Probable chemoreceptor glutamine deamidase CheD</fullName>
        <ecNumber evidence="3">3.5.1.44</ecNumber>
    </recommendedName>
</protein>
<evidence type="ECO:0000313" key="5">
    <source>
        <dbReference type="Proteomes" id="UP001596473"/>
    </source>
</evidence>
<evidence type="ECO:0000313" key="4">
    <source>
        <dbReference type="EMBL" id="MFC7421323.1"/>
    </source>
</evidence>
<evidence type="ECO:0000256" key="2">
    <source>
        <dbReference type="ARBA" id="ARBA00022801"/>
    </source>
</evidence>
<proteinExistence type="inferred from homology"/>
<sequence length="159" mass="17551">MSNKRLIMAGKRIILLPGDVRFAQAPDQLCTLLGSCLAITAWHPQRQLGGMCHFLLPQAHRPSAPDGRYGSDAFKLLCQLMQQHASAPDQYHYQIYGGSQILQPNSKESSIGSRNIKAAKQLLLNASLNIEYEDTGGGYSRKVILDLSTGKIGVKRFLR</sequence>
<dbReference type="Proteomes" id="UP001596473">
    <property type="component" value="Unassembled WGS sequence"/>
</dbReference>
<comment type="function">
    <text evidence="3">Probably deamidates glutamine residues to glutamate on methyl-accepting chemotaxis receptors (MCPs), playing an important role in chemotaxis.</text>
</comment>
<dbReference type="PANTHER" id="PTHR35147:SF3">
    <property type="entry name" value="CHEMORECEPTOR GLUTAMINE DEAMIDASE CHED 1-RELATED"/>
    <property type="match status" value="1"/>
</dbReference>
<keyword evidence="2 3" id="KW-0378">Hydrolase</keyword>
<dbReference type="SUPFAM" id="SSF64438">
    <property type="entry name" value="CNF1/YfiH-like putative cysteine hydrolases"/>
    <property type="match status" value="1"/>
</dbReference>
<evidence type="ECO:0000256" key="3">
    <source>
        <dbReference type="HAMAP-Rule" id="MF_01440"/>
    </source>
</evidence>
<dbReference type="InterPro" id="IPR005659">
    <property type="entry name" value="Chemorcpt_Glu_NH3ase_CheD"/>
</dbReference>
<dbReference type="PANTHER" id="PTHR35147">
    <property type="entry name" value="CHEMORECEPTOR GLUTAMINE DEAMIDASE CHED-RELATED"/>
    <property type="match status" value="1"/>
</dbReference>